<feature type="compositionally biased region" description="Acidic residues" evidence="7">
    <location>
        <begin position="1303"/>
        <end position="1327"/>
    </location>
</feature>
<keyword evidence="4" id="KW-0805">Transcription regulation</keyword>
<dbReference type="PANTHER" id="PTHR10253">
    <property type="entry name" value="POLYCOMB PROTEIN"/>
    <property type="match status" value="1"/>
</dbReference>
<evidence type="ECO:0000256" key="7">
    <source>
        <dbReference type="SAM" id="MobiDB-lite"/>
    </source>
</evidence>
<comment type="similarity">
    <text evidence="1">Belongs to the WD repeat ESC family.</text>
</comment>
<accession>A0A0D2H6P7</accession>
<dbReference type="SMART" id="SM00320">
    <property type="entry name" value="WD40"/>
    <property type="match status" value="3"/>
</dbReference>
<gene>
    <name evidence="8" type="ORF">Z520_06987</name>
</gene>
<evidence type="ECO:0000256" key="2">
    <source>
        <dbReference type="ARBA" id="ARBA00022574"/>
    </source>
</evidence>
<dbReference type="PROSITE" id="PS50082">
    <property type="entry name" value="WD_REPEATS_2"/>
    <property type="match status" value="2"/>
</dbReference>
<feature type="compositionally biased region" description="Acidic residues" evidence="7">
    <location>
        <begin position="1334"/>
        <end position="1344"/>
    </location>
</feature>
<feature type="compositionally biased region" description="Low complexity" evidence="7">
    <location>
        <begin position="848"/>
        <end position="863"/>
    </location>
</feature>
<feature type="compositionally biased region" description="Basic and acidic residues" evidence="7">
    <location>
        <begin position="616"/>
        <end position="625"/>
    </location>
</feature>
<dbReference type="Proteomes" id="UP000053411">
    <property type="component" value="Unassembled WGS sequence"/>
</dbReference>
<proteinExistence type="inferred from homology"/>
<protein>
    <submittedName>
        <fullName evidence="8">Uncharacterized protein</fullName>
    </submittedName>
</protein>
<dbReference type="InterPro" id="IPR051243">
    <property type="entry name" value="PcG_WD-repeat"/>
</dbReference>
<sequence length="1488" mass="166379">MVGPKASKQAFELPKIKYIYTQPGRDRFNFYDVKFWPYSKSEFDEPIFAVVGQTEVIIGRLSAAKTRPTVTILHHLTDIFIKQNHDVLGLNSCAWAYMDPHKPLLIVAGASGLLRVVNAVKGRVCSPRIQHINASINDVAVHPLYPWIFATASQDGQIRIWDLRRCLLPHPTMIIICGGGIDGPRAGVLSVSWHHTGRYLVSAGFDHQVHVWTIPDLHDRSPFWRTIDPKRVKRRMFEAMIIYYPHFITKALHTNYIDCVKFFGDLILSKAATEDKIVLWKITGFDSKRPPPHRMTAPSFRMRLDTRNGFMRTVVTDKDGTKTWTVASEFQNKPPYQRLLEFATPYSEPFYLRFGLLLPSPAYPDLHPVLAYGNAASELRFWDLERLIEGHAGKHDQAGKSRRGRKRKRPQAEANPPPEVRPRKRRPFQLIPGRRSSRLKGEPPAVKLEDVEIKWGAVKIKDEVVKIEQGTIEVKTEVVKTEEGSGEIKREDVNVEYESPEPVRLIPPTSTTDDVKSWAPLTLVGGSTSPYSDILRIPWTTLSVLEGTSTIPAREMAGSQQFHILLDNVGTDKPVLSSSPLPEKTGRADSGSIQLTDMAYATPFLLSSLRRRSTRSKADVVKPSRDVSVSKTESSSTPGRRSTRSRRHITQPRVDTPDIKMELSPPLDTPDIKIESSPSPVGRPTRSKPDITQPPADVANSKTIYPPAITSRSTRSKARSFQADPNISSSKPSSSTTPDRMPAPSNSDDVPPSLDTLDGISSFPAEAVRRSHPSKTDSIQMSQDLIHAEKGGNAVRRTTRSTPRTAPPAPTASNAASDTIGIRKSARLKTRPRVTLPSPAASDISGDTTATRRSPSATAQAASGDVRDAEPAVSSMLSPPQTPSPTPPPPDTSREVAPVRRSTRPKQKATRSLSKTPDATRDTPPVKSHVPSPPPAMLQPPDASGVTGEPIRPRRIIPETQIIVVHDSSSESEEEQYSAPDLGKWSHRPPQFAKEKSRSPDHGEGVFESIETGQGSSNALKVERERSTSWDSEDTTSDISMTERVRSLTRESEETSGTFERDTKRSATPDMKEESPESTKIDRGYSDMEQNPPAAVTLPESTYELHLEPHFHGLSSKMDPKRAVSPVPDPLDDPHIPVKAHQRVLLNKLQYKKQALFVTRAAEWSPCGRWCIVAGESTKSPTNGWGGFAVLYRPGLPVKDEVKDEFGDEFGQLKPMLNKIRAILLDLHDREEVGARIKELQTILQQIKKSPKKFDDGVERLQVMLTELLLIHPTALEETLKKIANVLDKLEGSEGLKGHREFEDDEEEYEEHEEYAGNEEFEDDEESASGATYEDAEESTEYEEMERFEQFEDAEEPTDTEEMDEPGQFEDAEAREYDKKAAYGNVKFAFDAWQYFDDEEEEDEDMYGGVPFSDAEAREDDESSAYDTEESTYDTGDEDMYAGEPFSDVEARKSDEESAYNTEDEESETDISEDEFYPARLRSARRYC</sequence>
<feature type="compositionally biased region" description="Basic and acidic residues" evidence="7">
    <location>
        <begin position="1041"/>
        <end position="1086"/>
    </location>
</feature>
<evidence type="ECO:0000256" key="4">
    <source>
        <dbReference type="ARBA" id="ARBA00023015"/>
    </source>
</evidence>
<feature type="compositionally biased region" description="Low complexity" evidence="7">
    <location>
        <begin position="728"/>
        <end position="738"/>
    </location>
</feature>
<dbReference type="EMBL" id="KN848074">
    <property type="protein sequence ID" value="KIX97535.1"/>
    <property type="molecule type" value="Genomic_DNA"/>
</dbReference>
<reference evidence="8 9" key="1">
    <citation type="submission" date="2015-01" db="EMBL/GenBank/DDBJ databases">
        <title>The Genome Sequence of Fonsecaea multimorphosa CBS 102226.</title>
        <authorList>
            <consortium name="The Broad Institute Genomics Platform"/>
            <person name="Cuomo C."/>
            <person name="de Hoog S."/>
            <person name="Gorbushina A."/>
            <person name="Stielow B."/>
            <person name="Teixiera M."/>
            <person name="Abouelleil A."/>
            <person name="Chapman S.B."/>
            <person name="Priest M."/>
            <person name="Young S.K."/>
            <person name="Wortman J."/>
            <person name="Nusbaum C."/>
            <person name="Birren B."/>
        </authorList>
    </citation>
    <scope>NUCLEOTIDE SEQUENCE [LARGE SCALE GENOMIC DNA]</scope>
    <source>
        <strain evidence="8 9">CBS 102226</strain>
    </source>
</reference>
<keyword evidence="5" id="KW-0804">Transcription</keyword>
<feature type="compositionally biased region" description="Pro residues" evidence="7">
    <location>
        <begin position="880"/>
        <end position="891"/>
    </location>
</feature>
<evidence type="ECO:0000256" key="6">
    <source>
        <dbReference type="PROSITE-ProRule" id="PRU00221"/>
    </source>
</evidence>
<dbReference type="Gene3D" id="2.130.10.10">
    <property type="entry name" value="YVTN repeat-like/Quinoprotein amine dehydrogenase"/>
    <property type="match status" value="1"/>
</dbReference>
<evidence type="ECO:0000256" key="3">
    <source>
        <dbReference type="ARBA" id="ARBA00022737"/>
    </source>
</evidence>
<dbReference type="InterPro" id="IPR001680">
    <property type="entry name" value="WD40_rpt"/>
</dbReference>
<keyword evidence="3" id="KW-0677">Repeat</keyword>
<feature type="region of interest" description="Disordered" evidence="7">
    <location>
        <begin position="1397"/>
        <end position="1476"/>
    </location>
</feature>
<dbReference type="InterPro" id="IPR036322">
    <property type="entry name" value="WD40_repeat_dom_sf"/>
</dbReference>
<feature type="region of interest" description="Disordered" evidence="7">
    <location>
        <begin position="392"/>
        <end position="443"/>
    </location>
</feature>
<dbReference type="InterPro" id="IPR015943">
    <property type="entry name" value="WD40/YVTN_repeat-like_dom_sf"/>
</dbReference>
<dbReference type="VEuPathDB" id="FungiDB:Z520_06987"/>
<keyword evidence="9" id="KW-1185">Reference proteome</keyword>
<dbReference type="GeneID" id="27712733"/>
<feature type="compositionally biased region" description="Acidic residues" evidence="7">
    <location>
        <begin position="1351"/>
        <end position="1371"/>
    </location>
</feature>
<feature type="repeat" description="WD" evidence="6">
    <location>
        <begin position="149"/>
        <end position="164"/>
    </location>
</feature>
<dbReference type="SUPFAM" id="SSF50978">
    <property type="entry name" value="WD40 repeat-like"/>
    <property type="match status" value="1"/>
</dbReference>
<feature type="compositionally biased region" description="Acidic residues" evidence="7">
    <location>
        <begin position="1417"/>
        <end position="1441"/>
    </location>
</feature>
<feature type="region of interest" description="Disordered" evidence="7">
    <location>
        <begin position="612"/>
        <end position="1094"/>
    </location>
</feature>
<dbReference type="OrthoDB" id="7318948at2759"/>
<evidence type="ECO:0000313" key="8">
    <source>
        <dbReference type="EMBL" id="KIX97535.1"/>
    </source>
</evidence>
<feature type="compositionally biased region" description="Acidic residues" evidence="7">
    <location>
        <begin position="1462"/>
        <end position="1476"/>
    </location>
</feature>
<dbReference type="STRING" id="1442371.A0A0D2H6P7"/>
<feature type="compositionally biased region" description="Basic residues" evidence="7">
    <location>
        <begin position="400"/>
        <end position="409"/>
    </location>
</feature>
<feature type="repeat" description="WD" evidence="6">
    <location>
        <begin position="181"/>
        <end position="214"/>
    </location>
</feature>
<feature type="compositionally biased region" description="Basic residues" evidence="7">
    <location>
        <begin position="641"/>
        <end position="650"/>
    </location>
</feature>
<feature type="compositionally biased region" description="Acidic residues" evidence="7">
    <location>
        <begin position="1397"/>
        <end position="1406"/>
    </location>
</feature>
<evidence type="ECO:0000256" key="5">
    <source>
        <dbReference type="ARBA" id="ARBA00023163"/>
    </source>
</evidence>
<organism evidence="8 9">
    <name type="scientific">Fonsecaea multimorphosa CBS 102226</name>
    <dbReference type="NCBI Taxonomy" id="1442371"/>
    <lineage>
        <taxon>Eukaryota</taxon>
        <taxon>Fungi</taxon>
        <taxon>Dikarya</taxon>
        <taxon>Ascomycota</taxon>
        <taxon>Pezizomycotina</taxon>
        <taxon>Eurotiomycetes</taxon>
        <taxon>Chaetothyriomycetidae</taxon>
        <taxon>Chaetothyriales</taxon>
        <taxon>Herpotrichiellaceae</taxon>
        <taxon>Fonsecaea</taxon>
    </lineage>
</organism>
<evidence type="ECO:0000256" key="1">
    <source>
        <dbReference type="ARBA" id="ARBA00008075"/>
    </source>
</evidence>
<feature type="compositionally biased region" description="Basic and acidic residues" evidence="7">
    <location>
        <begin position="993"/>
        <end position="1005"/>
    </location>
</feature>
<evidence type="ECO:0000313" key="9">
    <source>
        <dbReference type="Proteomes" id="UP000053411"/>
    </source>
</evidence>
<dbReference type="PROSITE" id="PS50294">
    <property type="entry name" value="WD_REPEATS_REGION"/>
    <property type="match status" value="1"/>
</dbReference>
<feature type="region of interest" description="Disordered" evidence="7">
    <location>
        <begin position="1297"/>
        <end position="1376"/>
    </location>
</feature>
<dbReference type="Pfam" id="PF00400">
    <property type="entry name" value="WD40"/>
    <property type="match status" value="2"/>
</dbReference>
<dbReference type="RefSeq" id="XP_016631658.1">
    <property type="nucleotide sequence ID" value="XM_016777487.1"/>
</dbReference>
<name>A0A0D2H6P7_9EURO</name>
<keyword evidence="2 6" id="KW-0853">WD repeat</keyword>